<comment type="caution">
    <text evidence="1">The sequence shown here is derived from an EMBL/GenBank/DDBJ whole genome shotgun (WGS) entry which is preliminary data.</text>
</comment>
<dbReference type="AlphaFoldDB" id="A0A225E8R2"/>
<dbReference type="Proteomes" id="UP000214646">
    <property type="component" value="Unassembled WGS sequence"/>
</dbReference>
<name>A0A225E8R2_9BACT</name>
<evidence type="ECO:0000313" key="2">
    <source>
        <dbReference type="Proteomes" id="UP000214646"/>
    </source>
</evidence>
<dbReference type="EMBL" id="NIDE01000001">
    <property type="protein sequence ID" value="OWK46466.1"/>
    <property type="molecule type" value="Genomic_DNA"/>
</dbReference>
<dbReference type="RefSeq" id="WP_088251684.1">
    <property type="nucleotide sequence ID" value="NZ_NIDE01000001.1"/>
</dbReference>
<reference evidence="2" key="1">
    <citation type="submission" date="2017-06" db="EMBL/GenBank/DDBJ databases">
        <title>Genome analysis of Fimbriiglobus ruber SP5, the first member of the order Planctomycetales with confirmed chitinolytic capability.</title>
        <authorList>
            <person name="Ravin N.V."/>
            <person name="Rakitin A.L."/>
            <person name="Ivanova A.A."/>
            <person name="Beletsky A.V."/>
            <person name="Kulichevskaya I.S."/>
            <person name="Mardanov A.V."/>
            <person name="Dedysh S.N."/>
        </authorList>
    </citation>
    <scope>NUCLEOTIDE SEQUENCE [LARGE SCALE GENOMIC DNA]</scope>
    <source>
        <strain evidence="2">SP5</strain>
    </source>
</reference>
<dbReference type="OrthoDB" id="7652274at2"/>
<organism evidence="1 2">
    <name type="scientific">Fimbriiglobus ruber</name>
    <dbReference type="NCBI Taxonomy" id="1908690"/>
    <lineage>
        <taxon>Bacteria</taxon>
        <taxon>Pseudomonadati</taxon>
        <taxon>Planctomycetota</taxon>
        <taxon>Planctomycetia</taxon>
        <taxon>Gemmatales</taxon>
        <taxon>Gemmataceae</taxon>
        <taxon>Fimbriiglobus</taxon>
    </lineage>
</organism>
<sequence>MTTKNKSTKSTKPAFIAYQVREGKDEKGYFNRIGIAFSHSDGKGFNLLIDALPLDGRITLRVPSEKSAETDPSK</sequence>
<evidence type="ECO:0000313" key="1">
    <source>
        <dbReference type="EMBL" id="OWK46466.1"/>
    </source>
</evidence>
<accession>A0A225E8R2</accession>
<protein>
    <submittedName>
        <fullName evidence="1">Uncharacterized protein</fullName>
    </submittedName>
</protein>
<proteinExistence type="predicted"/>
<gene>
    <name evidence="1" type="ORF">FRUB_00165</name>
</gene>
<keyword evidence="2" id="KW-1185">Reference proteome</keyword>